<protein>
    <submittedName>
        <fullName evidence="3">Gfo/Idh/MocA family protein</fullName>
    </submittedName>
</protein>
<dbReference type="SUPFAM" id="SSF55347">
    <property type="entry name" value="Glyceraldehyde-3-phosphate dehydrogenase-like, C-terminal domain"/>
    <property type="match status" value="1"/>
</dbReference>
<comment type="caution">
    <text evidence="3">The sequence shown here is derived from an EMBL/GenBank/DDBJ whole genome shotgun (WGS) entry which is preliminary data.</text>
</comment>
<proteinExistence type="predicted"/>
<dbReference type="EMBL" id="JBHSNP010000028">
    <property type="protein sequence ID" value="MFC5604722.1"/>
    <property type="molecule type" value="Genomic_DNA"/>
</dbReference>
<sequence length="306" mass="35535">MPYKKRIVVIGYGSIGQRHTKILNELGHHVVIVSRKKVDYPFYYSNIKEALVEQPDYIVIANETSKHKNSLNELKNLGYNKKILVEKPLFPFAINCNLDFSSLYVGYNLRFHPIVQTLYRKIRNSTIISVQCYVGQYLPSWRPGTNYIESYSASSSKGGGVIRDLSHELDYLQFLFGEWNKMTALGGKFSQLEIDSDDHYTFIFETKRVPIVTLQMNYIDHLIQRELIINTDEVTYKADFIQNSLQINDELIQFNVGRDETYKKQHQAVLNGENEFLCSYEKGLDIVKMIEMAEKASKEKVWVSNE</sequence>
<dbReference type="Gene3D" id="3.40.50.720">
    <property type="entry name" value="NAD(P)-binding Rossmann-like Domain"/>
    <property type="match status" value="1"/>
</dbReference>
<dbReference type="SUPFAM" id="SSF51735">
    <property type="entry name" value="NAD(P)-binding Rossmann-fold domains"/>
    <property type="match status" value="1"/>
</dbReference>
<dbReference type="InterPro" id="IPR051450">
    <property type="entry name" value="Gfo/Idh/MocA_Oxidoreductases"/>
</dbReference>
<accession>A0ABW0U0F0</accession>
<gene>
    <name evidence="3" type="ORF">ACFPTP_15920</name>
</gene>
<dbReference type="InterPro" id="IPR055170">
    <property type="entry name" value="GFO_IDH_MocA-like_dom"/>
</dbReference>
<dbReference type="Proteomes" id="UP001596071">
    <property type="component" value="Unassembled WGS sequence"/>
</dbReference>
<evidence type="ECO:0000259" key="2">
    <source>
        <dbReference type="Pfam" id="PF22725"/>
    </source>
</evidence>
<feature type="domain" description="Gfo/Idh/MocA-like oxidoreductase N-terminal" evidence="1">
    <location>
        <begin position="6"/>
        <end position="90"/>
    </location>
</feature>
<dbReference type="PANTHER" id="PTHR43377">
    <property type="entry name" value="BILIVERDIN REDUCTASE A"/>
    <property type="match status" value="1"/>
</dbReference>
<dbReference type="Pfam" id="PF01408">
    <property type="entry name" value="GFO_IDH_MocA"/>
    <property type="match status" value="1"/>
</dbReference>
<evidence type="ECO:0000259" key="1">
    <source>
        <dbReference type="Pfam" id="PF01408"/>
    </source>
</evidence>
<evidence type="ECO:0000313" key="3">
    <source>
        <dbReference type="EMBL" id="MFC5604722.1"/>
    </source>
</evidence>
<feature type="domain" description="GFO/IDH/MocA-like oxidoreductase" evidence="2">
    <location>
        <begin position="127"/>
        <end position="221"/>
    </location>
</feature>
<dbReference type="RefSeq" id="WP_381446777.1">
    <property type="nucleotide sequence ID" value="NZ_JBHSNP010000028.1"/>
</dbReference>
<reference evidence="4" key="1">
    <citation type="journal article" date="2019" name="Int. J. Syst. Evol. Microbiol.">
        <title>The Global Catalogue of Microorganisms (GCM) 10K type strain sequencing project: providing services to taxonomists for standard genome sequencing and annotation.</title>
        <authorList>
            <consortium name="The Broad Institute Genomics Platform"/>
            <consortium name="The Broad Institute Genome Sequencing Center for Infectious Disease"/>
            <person name="Wu L."/>
            <person name="Ma J."/>
        </authorList>
    </citation>
    <scope>NUCLEOTIDE SEQUENCE [LARGE SCALE GENOMIC DNA]</scope>
    <source>
        <strain evidence="4">KACC 11299</strain>
    </source>
</reference>
<dbReference type="InterPro" id="IPR000683">
    <property type="entry name" value="Gfo/Idh/MocA-like_OxRdtase_N"/>
</dbReference>
<name>A0ABW0U0F0_9BACL</name>
<organism evidence="3 4">
    <name type="scientific">Sporosarcina koreensis</name>
    <dbReference type="NCBI Taxonomy" id="334735"/>
    <lineage>
        <taxon>Bacteria</taxon>
        <taxon>Bacillati</taxon>
        <taxon>Bacillota</taxon>
        <taxon>Bacilli</taxon>
        <taxon>Bacillales</taxon>
        <taxon>Caryophanaceae</taxon>
        <taxon>Sporosarcina</taxon>
    </lineage>
</organism>
<evidence type="ECO:0000313" key="4">
    <source>
        <dbReference type="Proteomes" id="UP001596071"/>
    </source>
</evidence>
<keyword evidence="4" id="KW-1185">Reference proteome</keyword>
<dbReference type="InterPro" id="IPR036291">
    <property type="entry name" value="NAD(P)-bd_dom_sf"/>
</dbReference>
<dbReference type="PANTHER" id="PTHR43377:SF1">
    <property type="entry name" value="BILIVERDIN REDUCTASE A"/>
    <property type="match status" value="1"/>
</dbReference>
<dbReference type="Gene3D" id="3.30.360.10">
    <property type="entry name" value="Dihydrodipicolinate Reductase, domain 2"/>
    <property type="match status" value="1"/>
</dbReference>
<dbReference type="Pfam" id="PF22725">
    <property type="entry name" value="GFO_IDH_MocA_C3"/>
    <property type="match status" value="1"/>
</dbReference>